<reference evidence="1" key="2">
    <citation type="journal article" date="2021" name="Microbiome">
        <title>Successional dynamics and alternative stable states in a saline activated sludge microbial community over 9 years.</title>
        <authorList>
            <person name="Wang Y."/>
            <person name="Ye J."/>
            <person name="Ju F."/>
            <person name="Liu L."/>
            <person name="Boyd J.A."/>
            <person name="Deng Y."/>
            <person name="Parks D.H."/>
            <person name="Jiang X."/>
            <person name="Yin X."/>
            <person name="Woodcroft B.J."/>
            <person name="Tyson G.W."/>
            <person name="Hugenholtz P."/>
            <person name="Polz M.F."/>
            <person name="Zhang T."/>
        </authorList>
    </citation>
    <scope>NUCLEOTIDE SEQUENCE</scope>
    <source>
        <strain evidence="1">HKST-UBA02</strain>
    </source>
</reference>
<dbReference type="Proteomes" id="UP000739538">
    <property type="component" value="Unassembled WGS sequence"/>
</dbReference>
<organism evidence="1 2">
    <name type="scientific">Eiseniibacteriota bacterium</name>
    <dbReference type="NCBI Taxonomy" id="2212470"/>
    <lineage>
        <taxon>Bacteria</taxon>
        <taxon>Candidatus Eiseniibacteriota</taxon>
    </lineage>
</organism>
<dbReference type="AlphaFoldDB" id="A0A956NDX6"/>
<evidence type="ECO:0000313" key="2">
    <source>
        <dbReference type="Proteomes" id="UP000739538"/>
    </source>
</evidence>
<gene>
    <name evidence="1" type="ORF">KDA27_12805</name>
</gene>
<dbReference type="EMBL" id="JAGQHS010000062">
    <property type="protein sequence ID" value="MCA9756676.1"/>
    <property type="molecule type" value="Genomic_DNA"/>
</dbReference>
<proteinExistence type="predicted"/>
<name>A0A956NDX6_UNCEI</name>
<protein>
    <submittedName>
        <fullName evidence="1">Uncharacterized protein</fullName>
    </submittedName>
</protein>
<comment type="caution">
    <text evidence="1">The sequence shown here is derived from an EMBL/GenBank/DDBJ whole genome shotgun (WGS) entry which is preliminary data.</text>
</comment>
<sequence length="155" mass="17098">MARGRVVWTRSWVLFVLLPVLGRSTPSQLRLSPYLTEDEAELIASRPPSYYFRVAEQDSVDLGDVELAYRWKASESERQTTRAGASVLVALGVTSLLFGENGFLSDSRVALGVGSTAAGLMAYGSAWRNESVADKYETWAEIVYLRRIENGSTGK</sequence>
<reference evidence="1" key="1">
    <citation type="submission" date="2020-04" db="EMBL/GenBank/DDBJ databases">
        <authorList>
            <person name="Zhang T."/>
        </authorList>
    </citation>
    <scope>NUCLEOTIDE SEQUENCE</scope>
    <source>
        <strain evidence="1">HKST-UBA02</strain>
    </source>
</reference>
<evidence type="ECO:0000313" key="1">
    <source>
        <dbReference type="EMBL" id="MCA9756676.1"/>
    </source>
</evidence>
<accession>A0A956NDX6</accession>